<evidence type="ECO:0000313" key="5">
    <source>
        <dbReference type="EMBL" id="BBJ42849.1"/>
    </source>
</evidence>
<keyword evidence="2" id="KW-0238">DNA-binding</keyword>
<dbReference type="InterPro" id="IPR011991">
    <property type="entry name" value="ArsR-like_HTH"/>
</dbReference>
<dbReference type="CDD" id="cd00090">
    <property type="entry name" value="HTH_ARSR"/>
    <property type="match status" value="1"/>
</dbReference>
<evidence type="ECO:0000259" key="4">
    <source>
        <dbReference type="SMART" id="SM00418"/>
    </source>
</evidence>
<dbReference type="Proteomes" id="UP000463951">
    <property type="component" value="Chromosome"/>
</dbReference>
<accession>A0A499V1J9</accession>
<organism evidence="5 6">
    <name type="scientific">Streptomyces antimycoticus</name>
    <dbReference type="NCBI Taxonomy" id="68175"/>
    <lineage>
        <taxon>Bacteria</taxon>
        <taxon>Bacillati</taxon>
        <taxon>Actinomycetota</taxon>
        <taxon>Actinomycetes</taxon>
        <taxon>Kitasatosporales</taxon>
        <taxon>Streptomycetaceae</taxon>
        <taxon>Streptomyces</taxon>
        <taxon>Streptomyces violaceusniger group</taxon>
    </lineage>
</organism>
<dbReference type="SUPFAM" id="SSF46785">
    <property type="entry name" value="Winged helix' DNA-binding domain"/>
    <property type="match status" value="1"/>
</dbReference>
<dbReference type="GO" id="GO:0003677">
    <property type="term" value="F:DNA binding"/>
    <property type="evidence" value="ECO:0007669"/>
    <property type="project" value="UniProtKB-KW"/>
</dbReference>
<feature type="domain" description="HTH arsR-type" evidence="4">
    <location>
        <begin position="219"/>
        <end position="291"/>
    </location>
</feature>
<keyword evidence="3" id="KW-0804">Transcription</keyword>
<evidence type="ECO:0000313" key="6">
    <source>
        <dbReference type="Proteomes" id="UP000463951"/>
    </source>
</evidence>
<name>A0A499V1J9_9ACTN</name>
<evidence type="ECO:0000256" key="3">
    <source>
        <dbReference type="ARBA" id="ARBA00023163"/>
    </source>
</evidence>
<keyword evidence="1" id="KW-0805">Transcription regulation</keyword>
<evidence type="ECO:0000256" key="2">
    <source>
        <dbReference type="ARBA" id="ARBA00023125"/>
    </source>
</evidence>
<dbReference type="PANTHER" id="PTHR43132:SF8">
    <property type="entry name" value="HTH-TYPE TRANSCRIPTIONAL REGULATOR KMTR"/>
    <property type="match status" value="1"/>
</dbReference>
<dbReference type="GO" id="GO:0003700">
    <property type="term" value="F:DNA-binding transcription factor activity"/>
    <property type="evidence" value="ECO:0007669"/>
    <property type="project" value="InterPro"/>
</dbReference>
<dbReference type="AlphaFoldDB" id="A0A499V1J9"/>
<sequence>MYRIILSADDLARIRISDGDVPLLEAAFALETLHEVGEEGFHEWRRRVRRHLMNSAARSEHVAQLLRIAGNCSGLVDLCMGAQHPQVMYAVQDFSRLAVAPHWERIRVHLDSARESLRHVMGRGGVGELLGNLGPGIHWKPPVLEIDGVGSGKLKPAGRGLVLAPSLFLRRPAHVVRIDRGGPKSAPLLTFPDRPCPEDLPSLLADTDSARGDRREDIDSLAALVGRTRAAALRAVREGCGNAELAERLGVTTAAVSQHTTVLRAAGLISTRRRGSHVVHSVTHLGSLLLRGNSTELRQVPPALDITARQPTTV</sequence>
<dbReference type="InterPro" id="IPR036388">
    <property type="entry name" value="WH-like_DNA-bd_sf"/>
</dbReference>
<dbReference type="InterPro" id="IPR036390">
    <property type="entry name" value="WH_DNA-bd_sf"/>
</dbReference>
<dbReference type="PANTHER" id="PTHR43132">
    <property type="entry name" value="ARSENICAL RESISTANCE OPERON REPRESSOR ARSR-RELATED"/>
    <property type="match status" value="1"/>
</dbReference>
<reference evidence="5 6" key="1">
    <citation type="journal article" date="2020" name="Int. J. Syst. Evol. Microbiol.">
        <title>Reclassification of Streptomyces castelarensis and Streptomyces sporoclivatus as later heterotypic synonyms of Streptomyces antimycoticus.</title>
        <authorList>
            <person name="Komaki H."/>
            <person name="Tamura T."/>
        </authorList>
    </citation>
    <scope>NUCLEOTIDE SEQUENCE [LARGE SCALE GENOMIC DNA]</scope>
    <source>
        <strain evidence="5 6">NBRC 100767</strain>
    </source>
</reference>
<protein>
    <recommendedName>
        <fullName evidence="4">HTH arsR-type domain-containing protein</fullName>
    </recommendedName>
</protein>
<dbReference type="SMART" id="SM00418">
    <property type="entry name" value="HTH_ARSR"/>
    <property type="match status" value="1"/>
</dbReference>
<dbReference type="InterPro" id="IPR051011">
    <property type="entry name" value="Metal_resp_trans_reg"/>
</dbReference>
<proteinExistence type="predicted"/>
<dbReference type="EMBL" id="AP019620">
    <property type="protein sequence ID" value="BBJ42849.1"/>
    <property type="molecule type" value="Genomic_DNA"/>
</dbReference>
<dbReference type="Gene3D" id="1.10.10.10">
    <property type="entry name" value="Winged helix-like DNA-binding domain superfamily/Winged helix DNA-binding domain"/>
    <property type="match status" value="1"/>
</dbReference>
<evidence type="ECO:0000256" key="1">
    <source>
        <dbReference type="ARBA" id="ARBA00023015"/>
    </source>
</evidence>
<gene>
    <name evidence="5" type="ORF">SSPO_055670</name>
</gene>
<dbReference type="InterPro" id="IPR001845">
    <property type="entry name" value="HTH_ArsR_DNA-bd_dom"/>
</dbReference>